<dbReference type="Proteomes" id="UP000265520">
    <property type="component" value="Unassembled WGS sequence"/>
</dbReference>
<sequence>MSCRINSIIDVLQSAVSSIVTTSLGASVLGVGIISRMTVLLLPAFLVLASFDSRSALAFCSL</sequence>
<evidence type="ECO:0000313" key="3">
    <source>
        <dbReference type="Proteomes" id="UP000265520"/>
    </source>
</evidence>
<dbReference type="EMBL" id="LXQA010952139">
    <property type="protein sequence ID" value="MCI78506.1"/>
    <property type="molecule type" value="Genomic_DNA"/>
</dbReference>
<gene>
    <name evidence="2" type="ORF">A2U01_0099776</name>
</gene>
<organism evidence="2 3">
    <name type="scientific">Trifolium medium</name>
    <dbReference type="NCBI Taxonomy" id="97028"/>
    <lineage>
        <taxon>Eukaryota</taxon>
        <taxon>Viridiplantae</taxon>
        <taxon>Streptophyta</taxon>
        <taxon>Embryophyta</taxon>
        <taxon>Tracheophyta</taxon>
        <taxon>Spermatophyta</taxon>
        <taxon>Magnoliopsida</taxon>
        <taxon>eudicotyledons</taxon>
        <taxon>Gunneridae</taxon>
        <taxon>Pentapetalae</taxon>
        <taxon>rosids</taxon>
        <taxon>fabids</taxon>
        <taxon>Fabales</taxon>
        <taxon>Fabaceae</taxon>
        <taxon>Papilionoideae</taxon>
        <taxon>50 kb inversion clade</taxon>
        <taxon>NPAAA clade</taxon>
        <taxon>Hologalegina</taxon>
        <taxon>IRL clade</taxon>
        <taxon>Trifolieae</taxon>
        <taxon>Trifolium</taxon>
    </lineage>
</organism>
<reference evidence="2 3" key="1">
    <citation type="journal article" date="2018" name="Front. Plant Sci.">
        <title>Red Clover (Trifolium pratense) and Zigzag Clover (T. medium) - A Picture of Genomic Similarities and Differences.</title>
        <authorList>
            <person name="Dluhosova J."/>
            <person name="Istvanek J."/>
            <person name="Nedelnik J."/>
            <person name="Repkova J."/>
        </authorList>
    </citation>
    <scope>NUCLEOTIDE SEQUENCE [LARGE SCALE GENOMIC DNA]</scope>
    <source>
        <strain evidence="3">cv. 10/8</strain>
        <tissue evidence="2">Leaf</tissue>
    </source>
</reference>
<dbReference type="AlphaFoldDB" id="A0A392URA7"/>
<evidence type="ECO:0000313" key="2">
    <source>
        <dbReference type="EMBL" id="MCI78506.1"/>
    </source>
</evidence>
<keyword evidence="3" id="KW-1185">Reference proteome</keyword>
<feature type="non-terminal residue" evidence="2">
    <location>
        <position position="62"/>
    </location>
</feature>
<keyword evidence="1" id="KW-0472">Membrane</keyword>
<evidence type="ECO:0000256" key="1">
    <source>
        <dbReference type="SAM" id="Phobius"/>
    </source>
</evidence>
<accession>A0A392URA7</accession>
<proteinExistence type="predicted"/>
<name>A0A392URA7_9FABA</name>
<protein>
    <submittedName>
        <fullName evidence="2">Uncharacterized protein</fullName>
    </submittedName>
</protein>
<keyword evidence="1" id="KW-1133">Transmembrane helix</keyword>
<feature type="transmembrane region" description="Helical" evidence="1">
    <location>
        <begin position="24"/>
        <end position="49"/>
    </location>
</feature>
<comment type="caution">
    <text evidence="2">The sequence shown here is derived from an EMBL/GenBank/DDBJ whole genome shotgun (WGS) entry which is preliminary data.</text>
</comment>
<keyword evidence="1" id="KW-0812">Transmembrane</keyword>